<organism evidence="2 3">
    <name type="scientific">Caulobacter zeae</name>
    <dbReference type="NCBI Taxonomy" id="2055137"/>
    <lineage>
        <taxon>Bacteria</taxon>
        <taxon>Pseudomonadati</taxon>
        <taxon>Pseudomonadota</taxon>
        <taxon>Alphaproteobacteria</taxon>
        <taxon>Caulobacterales</taxon>
        <taxon>Caulobacteraceae</taxon>
        <taxon>Caulobacter</taxon>
    </lineage>
</organism>
<name>A0A2N5DA22_9CAUL</name>
<accession>A0A2N5DA22</accession>
<dbReference type="AlphaFoldDB" id="A0A2N5DA22"/>
<evidence type="ECO:0000313" key="3">
    <source>
        <dbReference type="Proteomes" id="UP000234479"/>
    </source>
</evidence>
<dbReference type="Proteomes" id="UP000234479">
    <property type="component" value="Unassembled WGS sequence"/>
</dbReference>
<dbReference type="InterPro" id="IPR016987">
    <property type="entry name" value="UCP023238"/>
</dbReference>
<comment type="caution">
    <text evidence="2">The sequence shown here is derived from an EMBL/GenBank/DDBJ whole genome shotgun (WGS) entry which is preliminary data.</text>
</comment>
<dbReference type="PROSITE" id="PS51318">
    <property type="entry name" value="TAT"/>
    <property type="match status" value="1"/>
</dbReference>
<sequence length="185" mass="19600">MMPPIRLPSRRALAATSLAAALAVGAAQAAAPVVRDVAPALKALLDCRKIAESDKRLACYDTAVDTITAAEKKGDVIIVDRQQAQAARRQAFGLDLSALSVFDRGDKPEEVDRIAGQVTKAVRGADGRWILTLADGATWRQADDRDLSSPPKAGSKVEIRKAAAGSYLMNIDGQTAIRARRVVGP</sequence>
<evidence type="ECO:0000313" key="2">
    <source>
        <dbReference type="EMBL" id="PLR22897.1"/>
    </source>
</evidence>
<dbReference type="InterPro" id="IPR006311">
    <property type="entry name" value="TAT_signal"/>
</dbReference>
<dbReference type="PIRSF" id="PIRSF032038">
    <property type="entry name" value="UCP023238"/>
    <property type="match status" value="1"/>
</dbReference>
<gene>
    <name evidence="2" type="ORF">SGCZBJ_17145</name>
</gene>
<dbReference type="EMBL" id="PJRS01000036">
    <property type="protein sequence ID" value="PLR22897.1"/>
    <property type="molecule type" value="Genomic_DNA"/>
</dbReference>
<reference evidence="2 3" key="1">
    <citation type="submission" date="2017-12" db="EMBL/GenBank/DDBJ databases">
        <title>The genome sequence of Caulobacter sp. 410.</title>
        <authorList>
            <person name="Gao J."/>
            <person name="Mao X."/>
            <person name="Sun J."/>
        </authorList>
    </citation>
    <scope>NUCLEOTIDE SEQUENCE [LARGE SCALE GENOMIC DNA]</scope>
    <source>
        <strain evidence="2 3">410</strain>
    </source>
</reference>
<evidence type="ECO:0008006" key="4">
    <source>
        <dbReference type="Google" id="ProtNLM"/>
    </source>
</evidence>
<evidence type="ECO:0000256" key="1">
    <source>
        <dbReference type="SAM" id="SignalP"/>
    </source>
</evidence>
<feature type="chain" id="PRO_5014626343" description="Tat pathway signal protein" evidence="1">
    <location>
        <begin position="30"/>
        <end position="185"/>
    </location>
</feature>
<feature type="signal peptide" evidence="1">
    <location>
        <begin position="1"/>
        <end position="29"/>
    </location>
</feature>
<protein>
    <recommendedName>
        <fullName evidence="4">Tat pathway signal protein</fullName>
    </recommendedName>
</protein>
<proteinExistence type="predicted"/>
<keyword evidence="1" id="KW-0732">Signal</keyword>
<keyword evidence="3" id="KW-1185">Reference proteome</keyword>